<dbReference type="Proteomes" id="UP000189933">
    <property type="component" value="Unassembled WGS sequence"/>
</dbReference>
<keyword evidence="1" id="KW-0472">Membrane</keyword>
<organism evidence="2 3">
    <name type="scientific">Carboxydocella sporoproducens DSM 16521</name>
    <dbReference type="NCBI Taxonomy" id="1121270"/>
    <lineage>
        <taxon>Bacteria</taxon>
        <taxon>Bacillati</taxon>
        <taxon>Bacillota</taxon>
        <taxon>Clostridia</taxon>
        <taxon>Eubacteriales</taxon>
        <taxon>Clostridiales Family XVI. Incertae Sedis</taxon>
        <taxon>Carboxydocella</taxon>
    </lineage>
</organism>
<proteinExistence type="predicted"/>
<feature type="transmembrane region" description="Helical" evidence="1">
    <location>
        <begin position="98"/>
        <end position="122"/>
    </location>
</feature>
<feature type="transmembrane region" description="Helical" evidence="1">
    <location>
        <begin position="214"/>
        <end position="233"/>
    </location>
</feature>
<gene>
    <name evidence="2" type="ORF">SAMN02745885_02592</name>
</gene>
<protein>
    <submittedName>
        <fullName evidence="2">Predicted membrane protein</fullName>
    </submittedName>
</protein>
<dbReference type="AlphaFoldDB" id="A0A1T4SC02"/>
<dbReference type="Pfam" id="PF09991">
    <property type="entry name" value="DUF2232"/>
    <property type="match status" value="1"/>
</dbReference>
<feature type="transmembrane region" description="Helical" evidence="1">
    <location>
        <begin position="167"/>
        <end position="194"/>
    </location>
</feature>
<keyword evidence="1" id="KW-1133">Transmembrane helix</keyword>
<name>A0A1T4SC02_9FIRM</name>
<feature type="transmembrane region" description="Helical" evidence="1">
    <location>
        <begin position="245"/>
        <end position="268"/>
    </location>
</feature>
<evidence type="ECO:0000313" key="2">
    <source>
        <dbReference type="EMBL" id="SKA25774.1"/>
    </source>
</evidence>
<keyword evidence="3" id="KW-1185">Reference proteome</keyword>
<evidence type="ECO:0000256" key="1">
    <source>
        <dbReference type="SAM" id="Phobius"/>
    </source>
</evidence>
<feature type="transmembrane region" description="Helical" evidence="1">
    <location>
        <begin position="274"/>
        <end position="297"/>
    </location>
</feature>
<feature type="transmembrane region" description="Helical" evidence="1">
    <location>
        <begin position="75"/>
        <end position="92"/>
    </location>
</feature>
<evidence type="ECO:0000313" key="3">
    <source>
        <dbReference type="Proteomes" id="UP000189933"/>
    </source>
</evidence>
<dbReference type="InterPro" id="IPR018710">
    <property type="entry name" value="DUF2232"/>
</dbReference>
<sequence length="313" mass="35479">MDKNKLKLWFLQGVLALLIIIWPAAMTLLQFFWLVPLLMLAVDSPLPQLLTGTGALLAVMALTAWLTGNLDWANLFYLAGFFGLTLFTGQMVRSRQWGWARMAGALALLFFLWDLISIIWSWKIWQAQLAFLYKELSREVHQITELVARMYGQPATAMLTEETKKMLYWSVILLPGQQLTFTLLSAWTSAYFAGKQLGARENRLLPVPVRYWNLPWYLIWLAILGLMLLLLGPRAEGINILGANSLWLGACLGLLNGWGLVSLTLPYWNPLLRLLFILSLFFVGVIYLPLFALIGLLDLGFGWRQKLLTGGKS</sequence>
<feature type="transmembrane region" description="Helical" evidence="1">
    <location>
        <begin position="46"/>
        <end position="68"/>
    </location>
</feature>
<accession>A0A1T4SC02</accession>
<dbReference type="EMBL" id="FUXM01000050">
    <property type="protein sequence ID" value="SKA25774.1"/>
    <property type="molecule type" value="Genomic_DNA"/>
</dbReference>
<feature type="transmembrane region" description="Helical" evidence="1">
    <location>
        <begin position="9"/>
        <end position="34"/>
    </location>
</feature>
<dbReference type="RefSeq" id="WP_078666557.1">
    <property type="nucleotide sequence ID" value="NZ_FUXM01000050.1"/>
</dbReference>
<reference evidence="3" key="1">
    <citation type="submission" date="2017-02" db="EMBL/GenBank/DDBJ databases">
        <authorList>
            <person name="Varghese N."/>
            <person name="Submissions S."/>
        </authorList>
    </citation>
    <scope>NUCLEOTIDE SEQUENCE [LARGE SCALE GENOMIC DNA]</scope>
    <source>
        <strain evidence="3">DSM 16521</strain>
    </source>
</reference>
<keyword evidence="1" id="KW-0812">Transmembrane</keyword>